<dbReference type="Gene3D" id="2.40.70.10">
    <property type="entry name" value="Acid Proteases"/>
    <property type="match status" value="2"/>
</dbReference>
<dbReference type="PROSITE" id="PS00141">
    <property type="entry name" value="ASP_PROTEASE"/>
    <property type="match status" value="1"/>
</dbReference>
<dbReference type="Pfam" id="PF00026">
    <property type="entry name" value="Asp"/>
    <property type="match status" value="1"/>
</dbReference>
<keyword evidence="4 9" id="KW-0064">Aspartyl protease</keyword>
<dbReference type="AlphaFoldDB" id="M7SFW9"/>
<dbReference type="InterPro" id="IPR021109">
    <property type="entry name" value="Peptidase_aspartic_dom_sf"/>
</dbReference>
<sequence length="478" mass="50131">MKSSLSFIVCSWAVPTTVYAQVVQWGIAKREPQEPNLGRRQAQSIEEIITNDKTNGGYFATCKVGTPGQDVTLQLDTGSSDIWVPSSDSSVCVESRASKGCSLGSFISADSSSFVDAGEGDFSISYVDGSSANGDYFTDVFEIGDTSVPNMTIGLGVKTNIPYGLVGVGYAANEAAQGTIYPNLPVQMQQEGLISTVAYSLWLNDLDASTGNILFGGIDTEKYKGDLTRINIYKDPRTKAFTSFIVALTSLNAVSDSGTDTLPSEEYPISVVLDSGTTLSYLPIDLASAIWQEVGAQYSAELGSAVLPCSRENGAGYFSFGFAGPGGPVINVTMDELVLPLTTGNTQPTFPSGTYAGQEACLFGIQNFSSDPFLLGDTFLRSAYVVYDLINNEVGLAPTDFNATESNVVPFESKGAPIPSATAAPSQDSLEAGSSDSPSFGASDGFQEKLNAASVPAAIGWLTFGVIGASLVFMMGGL</sequence>
<dbReference type="PANTHER" id="PTHR47966">
    <property type="entry name" value="BETA-SITE APP-CLEAVING ENZYME, ISOFORM A-RELATED"/>
    <property type="match status" value="1"/>
</dbReference>
<dbReference type="InterPro" id="IPR001969">
    <property type="entry name" value="Aspartic_peptidase_AS"/>
</dbReference>
<feature type="active site" evidence="8">
    <location>
        <position position="274"/>
    </location>
</feature>
<dbReference type="eggNOG" id="KOG1339">
    <property type="taxonomic scope" value="Eukaryota"/>
</dbReference>
<dbReference type="KEGG" id="ela:UCREL1_9927"/>
<dbReference type="GO" id="GO:0004190">
    <property type="term" value="F:aspartic-type endopeptidase activity"/>
    <property type="evidence" value="ECO:0007669"/>
    <property type="project" value="UniProtKB-KW"/>
</dbReference>
<evidence type="ECO:0000256" key="12">
    <source>
        <dbReference type="SAM" id="SignalP"/>
    </source>
</evidence>
<feature type="compositionally biased region" description="Polar residues" evidence="10">
    <location>
        <begin position="423"/>
        <end position="440"/>
    </location>
</feature>
<evidence type="ECO:0000313" key="15">
    <source>
        <dbReference type="Proteomes" id="UP000012174"/>
    </source>
</evidence>
<feature type="domain" description="Peptidase A1" evidence="13">
    <location>
        <begin position="58"/>
        <end position="397"/>
    </location>
</feature>
<keyword evidence="2 9" id="KW-0645">Protease</keyword>
<keyword evidence="11" id="KW-1133">Transmembrane helix</keyword>
<evidence type="ECO:0000256" key="2">
    <source>
        <dbReference type="ARBA" id="ARBA00022670"/>
    </source>
</evidence>
<evidence type="ECO:0000256" key="9">
    <source>
        <dbReference type="RuleBase" id="RU000454"/>
    </source>
</evidence>
<dbReference type="OrthoDB" id="771136at2759"/>
<dbReference type="GO" id="GO:0006508">
    <property type="term" value="P:proteolysis"/>
    <property type="evidence" value="ECO:0007669"/>
    <property type="project" value="UniProtKB-KW"/>
</dbReference>
<feature type="active site" evidence="8">
    <location>
        <position position="76"/>
    </location>
</feature>
<evidence type="ECO:0000256" key="4">
    <source>
        <dbReference type="ARBA" id="ARBA00022750"/>
    </source>
</evidence>
<feature type="signal peptide" evidence="12">
    <location>
        <begin position="1"/>
        <end position="20"/>
    </location>
</feature>
<evidence type="ECO:0000259" key="13">
    <source>
        <dbReference type="PROSITE" id="PS51767"/>
    </source>
</evidence>
<evidence type="ECO:0000256" key="1">
    <source>
        <dbReference type="ARBA" id="ARBA00007447"/>
    </source>
</evidence>
<evidence type="ECO:0000313" key="14">
    <source>
        <dbReference type="EMBL" id="EMR63118.1"/>
    </source>
</evidence>
<comment type="similarity">
    <text evidence="1 9">Belongs to the peptidase A1 family.</text>
</comment>
<dbReference type="PRINTS" id="PR00792">
    <property type="entry name" value="PEPSIN"/>
</dbReference>
<protein>
    <recommendedName>
        <fullName evidence="7">Probable aspartic-type endopeptidase OPSB</fullName>
    </recommendedName>
    <alternativeName>
        <fullName evidence="6">Probable aspartic-type endopeptidase opsB</fullName>
    </alternativeName>
</protein>
<dbReference type="OMA" id="TYLPQDM"/>
<organism evidence="14 15">
    <name type="scientific">Eutypa lata (strain UCR-EL1)</name>
    <name type="common">Grapevine dieback disease fungus</name>
    <name type="synonym">Eutypa armeniacae</name>
    <dbReference type="NCBI Taxonomy" id="1287681"/>
    <lineage>
        <taxon>Eukaryota</taxon>
        <taxon>Fungi</taxon>
        <taxon>Dikarya</taxon>
        <taxon>Ascomycota</taxon>
        <taxon>Pezizomycotina</taxon>
        <taxon>Sordariomycetes</taxon>
        <taxon>Xylariomycetidae</taxon>
        <taxon>Xylariales</taxon>
        <taxon>Diatrypaceae</taxon>
        <taxon>Eutypa</taxon>
    </lineage>
</organism>
<evidence type="ECO:0000256" key="7">
    <source>
        <dbReference type="ARBA" id="ARBA00068059"/>
    </source>
</evidence>
<keyword evidence="15" id="KW-1185">Reference proteome</keyword>
<dbReference type="InterPro" id="IPR033876">
    <property type="entry name" value="SAP-like"/>
</dbReference>
<keyword evidence="5 9" id="KW-0378">Hydrolase</keyword>
<keyword evidence="11" id="KW-0472">Membrane</keyword>
<dbReference type="HOGENOM" id="CLU_013253_9_3_1"/>
<evidence type="ECO:0000256" key="3">
    <source>
        <dbReference type="ARBA" id="ARBA00022729"/>
    </source>
</evidence>
<dbReference type="CDD" id="cd05474">
    <property type="entry name" value="SAP_like"/>
    <property type="match status" value="1"/>
</dbReference>
<accession>M7SFW9</accession>
<feature type="transmembrane region" description="Helical" evidence="11">
    <location>
        <begin position="458"/>
        <end position="476"/>
    </location>
</feature>
<dbReference type="InterPro" id="IPR033121">
    <property type="entry name" value="PEPTIDASE_A1"/>
</dbReference>
<gene>
    <name evidence="14" type="ORF">UCREL1_9927</name>
</gene>
<dbReference type="InterPro" id="IPR001461">
    <property type="entry name" value="Aspartic_peptidase_A1"/>
</dbReference>
<keyword evidence="11" id="KW-0812">Transmembrane</keyword>
<feature type="chain" id="PRO_5004084744" description="Probable aspartic-type endopeptidase OPSB" evidence="12">
    <location>
        <begin position="21"/>
        <end position="478"/>
    </location>
</feature>
<dbReference type="PANTHER" id="PTHR47966:SF65">
    <property type="entry name" value="ASPARTIC-TYPE ENDOPEPTIDASE"/>
    <property type="match status" value="1"/>
</dbReference>
<evidence type="ECO:0000256" key="10">
    <source>
        <dbReference type="SAM" id="MobiDB-lite"/>
    </source>
</evidence>
<dbReference type="EMBL" id="KB707266">
    <property type="protein sequence ID" value="EMR63118.1"/>
    <property type="molecule type" value="Genomic_DNA"/>
</dbReference>
<evidence type="ECO:0000256" key="8">
    <source>
        <dbReference type="PIRSR" id="PIRSR601461-1"/>
    </source>
</evidence>
<dbReference type="SUPFAM" id="SSF50630">
    <property type="entry name" value="Acid proteases"/>
    <property type="match status" value="1"/>
</dbReference>
<evidence type="ECO:0000256" key="11">
    <source>
        <dbReference type="SAM" id="Phobius"/>
    </source>
</evidence>
<evidence type="ECO:0000256" key="5">
    <source>
        <dbReference type="ARBA" id="ARBA00022801"/>
    </source>
</evidence>
<name>M7SFW9_EUTLA</name>
<proteinExistence type="inferred from homology"/>
<keyword evidence="3 12" id="KW-0732">Signal</keyword>
<feature type="region of interest" description="Disordered" evidence="10">
    <location>
        <begin position="419"/>
        <end position="440"/>
    </location>
</feature>
<reference evidence="15" key="1">
    <citation type="journal article" date="2013" name="Genome Announc.">
        <title>Draft genome sequence of the grapevine dieback fungus Eutypa lata UCR-EL1.</title>
        <authorList>
            <person name="Blanco-Ulate B."/>
            <person name="Rolshausen P.E."/>
            <person name="Cantu D."/>
        </authorList>
    </citation>
    <scope>NUCLEOTIDE SEQUENCE [LARGE SCALE GENOMIC DNA]</scope>
    <source>
        <strain evidence="15">UCR-EL1</strain>
    </source>
</reference>
<dbReference type="PROSITE" id="PS51767">
    <property type="entry name" value="PEPTIDASE_A1"/>
    <property type="match status" value="1"/>
</dbReference>
<dbReference type="FunFam" id="2.40.70.10:FF:000011">
    <property type="entry name" value="Aspartic protease"/>
    <property type="match status" value="1"/>
</dbReference>
<evidence type="ECO:0000256" key="6">
    <source>
        <dbReference type="ARBA" id="ARBA00067536"/>
    </source>
</evidence>
<dbReference type="Proteomes" id="UP000012174">
    <property type="component" value="Unassembled WGS sequence"/>
</dbReference>